<keyword evidence="2" id="KW-0378">Hydrolase</keyword>
<dbReference type="InterPro" id="IPR003615">
    <property type="entry name" value="HNH_nuc"/>
</dbReference>
<gene>
    <name evidence="2" type="ORF">D7V88_16700</name>
</gene>
<dbReference type="GO" id="GO:0004519">
    <property type="term" value="F:endonuclease activity"/>
    <property type="evidence" value="ECO:0007669"/>
    <property type="project" value="UniProtKB-KW"/>
</dbReference>
<keyword evidence="2" id="KW-0255">Endonuclease</keyword>
<protein>
    <submittedName>
        <fullName evidence="2">HNH endonuclease</fullName>
    </submittedName>
</protein>
<sequence>MTTALSPILVSRLEKAATDNGFDQGLESESDWLVFASTQCPLRVWLGAFGDAVFLAAFSQQNVARALGEYGTAMAAPMPKGAAGGRTVPDVPALHRLLRRAIQLSKALPNELLHTFEKKVAALPKTTEAERLVVQRVGQNLFRDGLLELWEGRCAVTSLAVPKLLRASHIKPWADCATDAERLDVYNGILLAPHLDAAFDLGFITVQDDGAIVVGNALDAAARAVLGLDQPMRARGLADGHRAYLPWHRDHVFQKRGA</sequence>
<dbReference type="Pfam" id="PF13391">
    <property type="entry name" value="HNH_2"/>
    <property type="match status" value="1"/>
</dbReference>
<evidence type="ECO:0000259" key="1">
    <source>
        <dbReference type="Pfam" id="PF13391"/>
    </source>
</evidence>
<evidence type="ECO:0000313" key="2">
    <source>
        <dbReference type="EMBL" id="RKG87107.1"/>
    </source>
</evidence>
<keyword evidence="2" id="KW-0540">Nuclease</keyword>
<organism evidence="2 3">
    <name type="scientific">Corallococcus terminator</name>
    <dbReference type="NCBI Taxonomy" id="2316733"/>
    <lineage>
        <taxon>Bacteria</taxon>
        <taxon>Pseudomonadati</taxon>
        <taxon>Myxococcota</taxon>
        <taxon>Myxococcia</taxon>
        <taxon>Myxococcales</taxon>
        <taxon>Cystobacterineae</taxon>
        <taxon>Myxococcaceae</taxon>
        <taxon>Corallococcus</taxon>
    </lineage>
</organism>
<reference evidence="3" key="1">
    <citation type="submission" date="2018-09" db="EMBL/GenBank/DDBJ databases">
        <authorList>
            <person name="Livingstone P.G."/>
            <person name="Whitworth D.E."/>
        </authorList>
    </citation>
    <scope>NUCLEOTIDE SEQUENCE [LARGE SCALE GENOMIC DNA]</scope>
    <source>
        <strain evidence="3">CA054A</strain>
    </source>
</reference>
<comment type="caution">
    <text evidence="2">The sequence shown here is derived from an EMBL/GenBank/DDBJ whole genome shotgun (WGS) entry which is preliminary data.</text>
</comment>
<evidence type="ECO:0000313" key="3">
    <source>
        <dbReference type="Proteomes" id="UP000268094"/>
    </source>
</evidence>
<proteinExistence type="predicted"/>
<dbReference type="RefSeq" id="WP_120541631.1">
    <property type="nucleotide sequence ID" value="NZ_RAVZ01000103.1"/>
</dbReference>
<dbReference type="EMBL" id="RAVZ01000103">
    <property type="protein sequence ID" value="RKG87107.1"/>
    <property type="molecule type" value="Genomic_DNA"/>
</dbReference>
<accession>A0A3A8IUL1</accession>
<dbReference type="OrthoDB" id="9790459at2"/>
<name>A0A3A8IUL1_9BACT</name>
<dbReference type="AlphaFoldDB" id="A0A3A8IUL1"/>
<feature type="domain" description="HNH nuclease" evidence="1">
    <location>
        <begin position="154"/>
        <end position="206"/>
    </location>
</feature>
<keyword evidence="3" id="KW-1185">Reference proteome</keyword>
<dbReference type="Proteomes" id="UP000268094">
    <property type="component" value="Unassembled WGS sequence"/>
</dbReference>